<reference evidence="7 8" key="1">
    <citation type="submission" date="2019-08" db="EMBL/GenBank/DDBJ databases">
        <authorList>
            <person name="Dhanesh K."/>
            <person name="Kumar G."/>
            <person name="Sasikala C."/>
            <person name="Venkata Ramana C."/>
        </authorList>
    </citation>
    <scope>NUCLEOTIDE SEQUENCE [LARGE SCALE GENOMIC DNA]</scope>
    <source>
        <strain evidence="7 8">JC645</strain>
    </source>
</reference>
<feature type="transmembrane region" description="Helical" evidence="6">
    <location>
        <begin position="150"/>
        <end position="176"/>
    </location>
</feature>
<keyword evidence="2" id="KW-0813">Transport</keyword>
<dbReference type="InterPro" id="IPR036259">
    <property type="entry name" value="MFS_trans_sf"/>
</dbReference>
<keyword evidence="8" id="KW-1185">Reference proteome</keyword>
<comment type="caution">
    <text evidence="7">The sequence shown here is derived from an EMBL/GenBank/DDBJ whole genome shotgun (WGS) entry which is preliminary data.</text>
</comment>
<keyword evidence="4 6" id="KW-1133">Transmembrane helix</keyword>
<name>A0A5M6D6H0_9BACT</name>
<dbReference type="PANTHER" id="PTHR23519">
    <property type="entry name" value="AUTOPHAGY-RELATED PROTEIN 22"/>
    <property type="match status" value="1"/>
</dbReference>
<evidence type="ECO:0000256" key="2">
    <source>
        <dbReference type="ARBA" id="ARBA00022448"/>
    </source>
</evidence>
<dbReference type="Proteomes" id="UP000324479">
    <property type="component" value="Unassembled WGS sequence"/>
</dbReference>
<evidence type="ECO:0000256" key="3">
    <source>
        <dbReference type="ARBA" id="ARBA00022692"/>
    </source>
</evidence>
<dbReference type="AlphaFoldDB" id="A0A5M6D6H0"/>
<keyword evidence="5 6" id="KW-0472">Membrane</keyword>
<feature type="transmembrane region" description="Helical" evidence="6">
    <location>
        <begin position="90"/>
        <end position="109"/>
    </location>
</feature>
<keyword evidence="3 6" id="KW-0812">Transmembrane</keyword>
<dbReference type="Gene3D" id="1.20.1250.20">
    <property type="entry name" value="MFS general substrate transporter like domains"/>
    <property type="match status" value="1"/>
</dbReference>
<feature type="transmembrane region" description="Helical" evidence="6">
    <location>
        <begin position="336"/>
        <end position="353"/>
    </location>
</feature>
<feature type="transmembrane region" description="Helical" evidence="6">
    <location>
        <begin position="284"/>
        <end position="301"/>
    </location>
</feature>
<accession>A0A5M6D6H0</accession>
<feature type="transmembrane region" description="Helical" evidence="6">
    <location>
        <begin position="373"/>
        <end position="395"/>
    </location>
</feature>
<dbReference type="RefSeq" id="WP_150076793.1">
    <property type="nucleotide sequence ID" value="NZ_VWOX01000006.1"/>
</dbReference>
<dbReference type="InterPro" id="IPR050495">
    <property type="entry name" value="ATG22/LtaA_families"/>
</dbReference>
<dbReference type="GO" id="GO:0012505">
    <property type="term" value="C:endomembrane system"/>
    <property type="evidence" value="ECO:0007669"/>
    <property type="project" value="UniProtKB-SubCell"/>
</dbReference>
<evidence type="ECO:0000313" key="8">
    <source>
        <dbReference type="Proteomes" id="UP000324479"/>
    </source>
</evidence>
<evidence type="ECO:0000256" key="1">
    <source>
        <dbReference type="ARBA" id="ARBA00004127"/>
    </source>
</evidence>
<feature type="transmembrane region" description="Helical" evidence="6">
    <location>
        <begin position="115"/>
        <end position="138"/>
    </location>
</feature>
<dbReference type="InterPro" id="IPR024671">
    <property type="entry name" value="Atg22-like"/>
</dbReference>
<sequence>MTAADQRIHPLRNPQVLCWVLYDWANSAYTTLLITVVVAYLQRIVFPADQWGNVGPIVWAWGISLSMFLGALLSPIVGAIADAHGNKRRWLGITALGGSIASIVLGLVAPGHYVLVVALFITANLMLELSLSVYNGFLPEIATEREVNQVSAWGFGLGYVGGGIALLLALGIIQFGDRIGLTAVETRLRAGLVLMGCWWGIFTLPALWVLSDSPPRSRPESTTATASSSFRDVVRTLKGLRSNPPLAFFLVAFLFYNDGVQTVISQSSTFALQELAFTESDLMGVILMLQFLALPGALLVAKLADRFGEKPSLMACLLLWVGVLTTALFIRSQIWFWVLAAAIALVLGGTQSVSRSMMAGMIPQNRNAEYFGFFNLSGKATSWLGAFLFGAIFALTGNSRWAIFGLLPLFLIGAGFLSRVRPAQHVVRGQRDAPGPCEDPVQRENL</sequence>
<proteinExistence type="predicted"/>
<evidence type="ECO:0000256" key="4">
    <source>
        <dbReference type="ARBA" id="ARBA00022989"/>
    </source>
</evidence>
<dbReference type="PANTHER" id="PTHR23519:SF1">
    <property type="entry name" value="AUTOPHAGY-RELATED PROTEIN 22"/>
    <property type="match status" value="1"/>
</dbReference>
<feature type="transmembrane region" description="Helical" evidence="6">
    <location>
        <begin position="401"/>
        <end position="420"/>
    </location>
</feature>
<dbReference type="EMBL" id="VWOX01000006">
    <property type="protein sequence ID" value="KAA5543128.1"/>
    <property type="molecule type" value="Genomic_DNA"/>
</dbReference>
<dbReference type="SUPFAM" id="SSF103473">
    <property type="entry name" value="MFS general substrate transporter"/>
    <property type="match status" value="1"/>
</dbReference>
<comment type="subcellular location">
    <subcellularLocation>
        <location evidence="1">Endomembrane system</location>
        <topology evidence="1">Multi-pass membrane protein</topology>
    </subcellularLocation>
</comment>
<dbReference type="Pfam" id="PF11700">
    <property type="entry name" value="ATG22"/>
    <property type="match status" value="1"/>
</dbReference>
<feature type="transmembrane region" description="Helical" evidence="6">
    <location>
        <begin position="21"/>
        <end position="45"/>
    </location>
</feature>
<protein>
    <submittedName>
        <fullName evidence="7">MFS transporter</fullName>
    </submittedName>
</protein>
<organism evidence="7 8">
    <name type="scientific">Roseiconus nitratireducens</name>
    <dbReference type="NCBI Taxonomy" id="2605748"/>
    <lineage>
        <taxon>Bacteria</taxon>
        <taxon>Pseudomonadati</taxon>
        <taxon>Planctomycetota</taxon>
        <taxon>Planctomycetia</taxon>
        <taxon>Pirellulales</taxon>
        <taxon>Pirellulaceae</taxon>
        <taxon>Roseiconus</taxon>
    </lineage>
</organism>
<feature type="transmembrane region" description="Helical" evidence="6">
    <location>
        <begin position="188"/>
        <end position="210"/>
    </location>
</feature>
<evidence type="ECO:0000313" key="7">
    <source>
        <dbReference type="EMBL" id="KAA5543128.1"/>
    </source>
</evidence>
<feature type="transmembrane region" description="Helical" evidence="6">
    <location>
        <begin position="57"/>
        <end position="78"/>
    </location>
</feature>
<evidence type="ECO:0000256" key="5">
    <source>
        <dbReference type="ARBA" id="ARBA00023136"/>
    </source>
</evidence>
<gene>
    <name evidence="7" type="ORF">FYK55_12650</name>
</gene>
<feature type="transmembrane region" description="Helical" evidence="6">
    <location>
        <begin position="245"/>
        <end position="264"/>
    </location>
</feature>
<feature type="transmembrane region" description="Helical" evidence="6">
    <location>
        <begin position="313"/>
        <end position="330"/>
    </location>
</feature>
<evidence type="ECO:0000256" key="6">
    <source>
        <dbReference type="SAM" id="Phobius"/>
    </source>
</evidence>